<dbReference type="Proteomes" id="UP001153269">
    <property type="component" value="Unassembled WGS sequence"/>
</dbReference>
<dbReference type="SUPFAM" id="SSF54001">
    <property type="entry name" value="Cysteine proteinases"/>
    <property type="match status" value="1"/>
</dbReference>
<dbReference type="CDD" id="cd02257">
    <property type="entry name" value="Peptidase_C19"/>
    <property type="match status" value="1"/>
</dbReference>
<organism evidence="3 4">
    <name type="scientific">Pleuronectes platessa</name>
    <name type="common">European plaice</name>
    <dbReference type="NCBI Taxonomy" id="8262"/>
    <lineage>
        <taxon>Eukaryota</taxon>
        <taxon>Metazoa</taxon>
        <taxon>Chordata</taxon>
        <taxon>Craniata</taxon>
        <taxon>Vertebrata</taxon>
        <taxon>Euteleostomi</taxon>
        <taxon>Actinopterygii</taxon>
        <taxon>Neopterygii</taxon>
        <taxon>Teleostei</taxon>
        <taxon>Neoteleostei</taxon>
        <taxon>Acanthomorphata</taxon>
        <taxon>Carangaria</taxon>
        <taxon>Pleuronectiformes</taxon>
        <taxon>Pleuronectoidei</taxon>
        <taxon>Pleuronectidae</taxon>
        <taxon>Pleuronectes</taxon>
    </lineage>
</organism>
<dbReference type="InterPro" id="IPR050164">
    <property type="entry name" value="Peptidase_C19"/>
</dbReference>
<dbReference type="GO" id="GO:0004843">
    <property type="term" value="F:cysteine-type deubiquitinase activity"/>
    <property type="evidence" value="ECO:0007669"/>
    <property type="project" value="InterPro"/>
</dbReference>
<keyword evidence="4" id="KW-1185">Reference proteome</keyword>
<comment type="caution">
    <text evidence="3">The sequence shown here is derived from an EMBL/GenBank/DDBJ whole genome shotgun (WGS) entry which is preliminary data.</text>
</comment>
<feature type="domain" description="USP" evidence="2">
    <location>
        <begin position="15"/>
        <end position="292"/>
    </location>
</feature>
<gene>
    <name evidence="3" type="ORF">PLEPLA_LOCUS9299</name>
</gene>
<dbReference type="PANTHER" id="PTHR24006:SF899">
    <property type="entry name" value="UBIQUITIN CARBOXYL-TERMINAL HYDROLASE"/>
    <property type="match status" value="1"/>
</dbReference>
<name>A0A9N7TZ37_PLEPL</name>
<dbReference type="GO" id="GO:0005829">
    <property type="term" value="C:cytosol"/>
    <property type="evidence" value="ECO:0007669"/>
    <property type="project" value="TreeGrafter"/>
</dbReference>
<dbReference type="Pfam" id="PF00443">
    <property type="entry name" value="UCH"/>
    <property type="match status" value="1"/>
</dbReference>
<dbReference type="GO" id="GO:0005634">
    <property type="term" value="C:nucleus"/>
    <property type="evidence" value="ECO:0007669"/>
    <property type="project" value="TreeGrafter"/>
</dbReference>
<dbReference type="PROSITE" id="PS50235">
    <property type="entry name" value="USP_3"/>
    <property type="match status" value="1"/>
</dbReference>
<evidence type="ECO:0000259" key="2">
    <source>
        <dbReference type="PROSITE" id="PS50235"/>
    </source>
</evidence>
<evidence type="ECO:0000313" key="4">
    <source>
        <dbReference type="Proteomes" id="UP001153269"/>
    </source>
</evidence>
<dbReference type="InterPro" id="IPR001394">
    <property type="entry name" value="Peptidase_C19_UCH"/>
</dbReference>
<sequence length="407" mass="46686">MFREKLDKLPVSDYHGLRSPGLTCYLNTVLQLLFMTEDFRASIQRCCSKDSTTIDALLKKLFDNLERGLARTHRLTTKLGIIDVYEQRDAAEYFEKILCLTTPEASKIFKGELNHKTTCGGCKKKSDSRGFFWILPLPMEDSSRHTYTVEQGLMAFFRKDKVNGENRMYCTECDQKHDADLECEMTQNPEILTLLLKRFTFDYKCRHYVKLRCQVEVPQTLHMKDCKYDLYALVHHFGNLTGGHYTAEIKSFETGAWYCFNDDIVNKVKPLFWSGNSSLRSDTAYLLLYRKDVEAERRQDEAEGGQAPGPHRTPRDESGCGGANVNHLKRSCGGDDSPGELEQQPNQGVASWRRHKDTEVDRDMLLTVKTRFSKSQKVTRIRHYSEMISPGTRLGAAPESNSQKVNL</sequence>
<feature type="region of interest" description="Disordered" evidence="1">
    <location>
        <begin position="297"/>
        <end position="355"/>
    </location>
</feature>
<evidence type="ECO:0000313" key="3">
    <source>
        <dbReference type="EMBL" id="CAB1421417.1"/>
    </source>
</evidence>
<dbReference type="GO" id="GO:0016579">
    <property type="term" value="P:protein deubiquitination"/>
    <property type="evidence" value="ECO:0007669"/>
    <property type="project" value="InterPro"/>
</dbReference>
<dbReference type="InterPro" id="IPR038765">
    <property type="entry name" value="Papain-like_cys_pep_sf"/>
</dbReference>
<dbReference type="InterPro" id="IPR018200">
    <property type="entry name" value="USP_CS"/>
</dbReference>
<dbReference type="EMBL" id="CADEAL010000524">
    <property type="protein sequence ID" value="CAB1421417.1"/>
    <property type="molecule type" value="Genomic_DNA"/>
</dbReference>
<dbReference type="AlphaFoldDB" id="A0A9N7TZ37"/>
<reference evidence="3" key="1">
    <citation type="submission" date="2020-03" db="EMBL/GenBank/DDBJ databases">
        <authorList>
            <person name="Weist P."/>
        </authorList>
    </citation>
    <scope>NUCLEOTIDE SEQUENCE</scope>
</reference>
<proteinExistence type="predicted"/>
<evidence type="ECO:0000256" key="1">
    <source>
        <dbReference type="SAM" id="MobiDB-lite"/>
    </source>
</evidence>
<accession>A0A9N7TZ37</accession>
<dbReference type="InterPro" id="IPR028889">
    <property type="entry name" value="USP"/>
</dbReference>
<dbReference type="PROSITE" id="PS00973">
    <property type="entry name" value="USP_2"/>
    <property type="match status" value="1"/>
</dbReference>
<dbReference type="Gene3D" id="3.90.70.10">
    <property type="entry name" value="Cysteine proteinases"/>
    <property type="match status" value="1"/>
</dbReference>
<protein>
    <recommendedName>
        <fullName evidence="2">USP domain-containing protein</fullName>
    </recommendedName>
</protein>
<dbReference type="PANTHER" id="PTHR24006">
    <property type="entry name" value="UBIQUITIN CARBOXYL-TERMINAL HYDROLASE"/>
    <property type="match status" value="1"/>
</dbReference>